<evidence type="ECO:0000256" key="5">
    <source>
        <dbReference type="ARBA" id="ARBA00022960"/>
    </source>
</evidence>
<evidence type="ECO:0000256" key="14">
    <source>
        <dbReference type="ARBA" id="ARBA00044770"/>
    </source>
</evidence>
<feature type="transmembrane region" description="Helical" evidence="17">
    <location>
        <begin position="176"/>
        <end position="193"/>
    </location>
</feature>
<comment type="similarity">
    <text evidence="11">Belongs to the SEDS family. FtsW subfamily.</text>
</comment>
<comment type="function">
    <text evidence="16">Peptidoglycan polymerase that is essential for cell division.</text>
</comment>
<evidence type="ECO:0000256" key="9">
    <source>
        <dbReference type="ARBA" id="ARBA00032370"/>
    </source>
</evidence>
<dbReference type="AlphaFoldDB" id="A0A7G9GMX3"/>
<accession>A0A7G9GMX3</accession>
<keyword evidence="6" id="KW-0573">Peptidoglycan synthesis</keyword>
<evidence type="ECO:0000256" key="10">
    <source>
        <dbReference type="ARBA" id="ARBA00033270"/>
    </source>
</evidence>
<protein>
    <recommendedName>
        <fullName evidence="12">Probable peptidoglycan glycosyltransferase FtsW</fullName>
        <ecNumber evidence="14">2.4.99.28</ecNumber>
    </recommendedName>
    <alternativeName>
        <fullName evidence="13">Cell division protein FtsW</fullName>
    </alternativeName>
    <alternativeName>
        <fullName evidence="10">Cell wall polymerase</fullName>
    </alternativeName>
    <alternativeName>
        <fullName evidence="9">Peptidoglycan polymerase</fullName>
    </alternativeName>
</protein>
<dbReference type="GO" id="GO:0032153">
    <property type="term" value="C:cell division site"/>
    <property type="evidence" value="ECO:0007669"/>
    <property type="project" value="TreeGrafter"/>
</dbReference>
<dbReference type="GO" id="GO:0015648">
    <property type="term" value="F:lipid-linked peptidoglycan transporter activity"/>
    <property type="evidence" value="ECO:0007669"/>
    <property type="project" value="TreeGrafter"/>
</dbReference>
<organism evidence="18 19">
    <name type="scientific">[Eubacterium] hominis</name>
    <dbReference type="NCBI Taxonomy" id="2764325"/>
    <lineage>
        <taxon>Bacteria</taxon>
        <taxon>Bacillati</taxon>
        <taxon>Bacillota</taxon>
        <taxon>Erysipelotrichia</taxon>
        <taxon>Erysipelotrichales</taxon>
        <taxon>Erysipelotrichaceae</taxon>
        <taxon>Amedibacillus</taxon>
    </lineage>
</organism>
<dbReference type="PANTHER" id="PTHR30474">
    <property type="entry name" value="CELL CYCLE PROTEIN"/>
    <property type="match status" value="1"/>
</dbReference>
<evidence type="ECO:0000256" key="15">
    <source>
        <dbReference type="ARBA" id="ARBA00049902"/>
    </source>
</evidence>
<dbReference type="GO" id="GO:0051301">
    <property type="term" value="P:cell division"/>
    <property type="evidence" value="ECO:0007669"/>
    <property type="project" value="InterPro"/>
</dbReference>
<dbReference type="GO" id="GO:0005886">
    <property type="term" value="C:plasma membrane"/>
    <property type="evidence" value="ECO:0007669"/>
    <property type="project" value="TreeGrafter"/>
</dbReference>
<dbReference type="PANTHER" id="PTHR30474:SF2">
    <property type="entry name" value="PEPTIDOGLYCAN GLYCOSYLTRANSFERASE FTSW-RELATED"/>
    <property type="match status" value="1"/>
</dbReference>
<evidence type="ECO:0000256" key="2">
    <source>
        <dbReference type="ARBA" id="ARBA00022676"/>
    </source>
</evidence>
<feature type="transmembrane region" description="Helical" evidence="17">
    <location>
        <begin position="332"/>
        <end position="356"/>
    </location>
</feature>
<dbReference type="Proteomes" id="UP000515856">
    <property type="component" value="Chromosome"/>
</dbReference>
<dbReference type="GO" id="GO:0009252">
    <property type="term" value="P:peptidoglycan biosynthetic process"/>
    <property type="evidence" value="ECO:0007669"/>
    <property type="project" value="UniProtKB-KW"/>
</dbReference>
<evidence type="ECO:0000256" key="12">
    <source>
        <dbReference type="ARBA" id="ARBA00041185"/>
    </source>
</evidence>
<keyword evidence="5" id="KW-0133">Cell shape</keyword>
<evidence type="ECO:0000256" key="3">
    <source>
        <dbReference type="ARBA" id="ARBA00022679"/>
    </source>
</evidence>
<evidence type="ECO:0000256" key="16">
    <source>
        <dbReference type="ARBA" id="ARBA00049966"/>
    </source>
</evidence>
<evidence type="ECO:0000256" key="6">
    <source>
        <dbReference type="ARBA" id="ARBA00022984"/>
    </source>
</evidence>
<reference evidence="18 19" key="1">
    <citation type="submission" date="2020-08" db="EMBL/GenBank/DDBJ databases">
        <authorList>
            <person name="Liu C."/>
            <person name="Sun Q."/>
        </authorList>
    </citation>
    <scope>NUCLEOTIDE SEQUENCE [LARGE SCALE GENOMIC DNA]</scope>
    <source>
        <strain evidence="18 19">NSJ-61</strain>
    </source>
</reference>
<feature type="transmembrane region" description="Helical" evidence="17">
    <location>
        <begin position="153"/>
        <end position="170"/>
    </location>
</feature>
<keyword evidence="3" id="KW-0808">Transferase</keyword>
<feature type="transmembrane region" description="Helical" evidence="17">
    <location>
        <begin position="205"/>
        <end position="223"/>
    </location>
</feature>
<comment type="catalytic activity">
    <reaction evidence="15">
        <text>[GlcNAc-(1-&gt;4)-Mur2Ac(oyl-L-Ala-gamma-D-Glu-L-Lys-D-Ala-D-Ala)](n)-di-trans,octa-cis-undecaprenyl diphosphate + beta-D-GlcNAc-(1-&gt;4)-Mur2Ac(oyl-L-Ala-gamma-D-Glu-L-Lys-D-Ala-D-Ala)-di-trans,octa-cis-undecaprenyl diphosphate = [GlcNAc-(1-&gt;4)-Mur2Ac(oyl-L-Ala-gamma-D-Glu-L-Lys-D-Ala-D-Ala)](n+1)-di-trans,octa-cis-undecaprenyl diphosphate + di-trans,octa-cis-undecaprenyl diphosphate + H(+)</text>
        <dbReference type="Rhea" id="RHEA:23708"/>
        <dbReference type="Rhea" id="RHEA-COMP:9602"/>
        <dbReference type="Rhea" id="RHEA-COMP:9603"/>
        <dbReference type="ChEBI" id="CHEBI:15378"/>
        <dbReference type="ChEBI" id="CHEBI:58405"/>
        <dbReference type="ChEBI" id="CHEBI:60033"/>
        <dbReference type="ChEBI" id="CHEBI:78435"/>
        <dbReference type="EC" id="2.4.99.28"/>
    </reaction>
</comment>
<comment type="subcellular location">
    <subcellularLocation>
        <location evidence="1">Membrane</location>
        <topology evidence="1">Multi-pass membrane protein</topology>
    </subcellularLocation>
</comment>
<feature type="transmembrane region" description="Helical" evidence="17">
    <location>
        <begin position="53"/>
        <end position="71"/>
    </location>
</feature>
<evidence type="ECO:0000256" key="7">
    <source>
        <dbReference type="ARBA" id="ARBA00022989"/>
    </source>
</evidence>
<feature type="transmembrane region" description="Helical" evidence="17">
    <location>
        <begin position="127"/>
        <end position="146"/>
    </location>
</feature>
<dbReference type="Pfam" id="PF01098">
    <property type="entry name" value="FTSW_RODA_SPOVE"/>
    <property type="match status" value="1"/>
</dbReference>
<evidence type="ECO:0000256" key="4">
    <source>
        <dbReference type="ARBA" id="ARBA00022692"/>
    </source>
</evidence>
<dbReference type="RefSeq" id="WP_117455156.1">
    <property type="nucleotide sequence ID" value="NZ_CP060636.1"/>
</dbReference>
<dbReference type="EMBL" id="CP060636">
    <property type="protein sequence ID" value="QNM12155.1"/>
    <property type="molecule type" value="Genomic_DNA"/>
</dbReference>
<keyword evidence="4 17" id="KW-0812">Transmembrane</keyword>
<gene>
    <name evidence="18" type="ORF">H9Q80_18240</name>
</gene>
<feature type="transmembrane region" description="Helical" evidence="17">
    <location>
        <begin position="362"/>
        <end position="387"/>
    </location>
</feature>
<evidence type="ECO:0000256" key="17">
    <source>
        <dbReference type="SAM" id="Phobius"/>
    </source>
</evidence>
<feature type="transmembrane region" description="Helical" evidence="17">
    <location>
        <begin position="83"/>
        <end position="100"/>
    </location>
</feature>
<keyword evidence="7 17" id="KW-1133">Transmembrane helix</keyword>
<dbReference type="GO" id="GO:0008360">
    <property type="term" value="P:regulation of cell shape"/>
    <property type="evidence" value="ECO:0007669"/>
    <property type="project" value="UniProtKB-KW"/>
</dbReference>
<keyword evidence="2" id="KW-0328">Glycosyltransferase</keyword>
<dbReference type="InterPro" id="IPR001182">
    <property type="entry name" value="FtsW/RodA"/>
</dbReference>
<sequence length="413" mass="45787">MRIKNLVVSIKMPKKYDMPIHIASLLLVVFGTLMIISTNVGNATGGVMDIVKVMIKQSIFIIVSYLLLTFFANNFNMGRAKKALPIVGILIMVALIATQFSKEVYGSKAWIRFAIAGQIVTIQPSEFAKVFIIVVMAVYVAIAGNNRWNFMRIMQWPFIYFFMCLIPIILQKDIGSMLVFVMISVLCFLIPSNRGLRKQQKIMRILIMIGCVGALVLMSDIGVKLFSSIQPLSHIAVRIENAANPFTDPFNNGYQTINGLYGIARGGLKGVGLGNSIQKYGYLTQSDNDFILAIIIEELGLFGFLFIVLCYLTIIRQLFYYAKHTVNEGYKIILFGTASYIFIHFILNVGGVGGLIPLTGVPLLFISSGGSSLMAIMSAIGISQAVISRIRRQGAIRKVKRVKKKEPQGDRVL</sequence>
<dbReference type="EC" id="2.4.99.28" evidence="14"/>
<feature type="transmembrane region" description="Helical" evidence="17">
    <location>
        <begin position="290"/>
        <end position="312"/>
    </location>
</feature>
<dbReference type="PROSITE" id="PS00428">
    <property type="entry name" value="FTSW_RODA_SPOVE"/>
    <property type="match status" value="1"/>
</dbReference>
<name>A0A7G9GMX3_9FIRM</name>
<feature type="transmembrane region" description="Helical" evidence="17">
    <location>
        <begin position="20"/>
        <end position="41"/>
    </location>
</feature>
<evidence type="ECO:0000313" key="18">
    <source>
        <dbReference type="EMBL" id="QNM12155.1"/>
    </source>
</evidence>
<dbReference type="InterPro" id="IPR018365">
    <property type="entry name" value="Cell_cycle_FtsW-rel_CS"/>
</dbReference>
<evidence type="ECO:0000256" key="1">
    <source>
        <dbReference type="ARBA" id="ARBA00004141"/>
    </source>
</evidence>
<keyword evidence="8 17" id="KW-0472">Membrane</keyword>
<evidence type="ECO:0000256" key="11">
    <source>
        <dbReference type="ARBA" id="ARBA00038053"/>
    </source>
</evidence>
<proteinExistence type="inferred from homology"/>
<evidence type="ECO:0000313" key="19">
    <source>
        <dbReference type="Proteomes" id="UP000515856"/>
    </source>
</evidence>
<evidence type="ECO:0000256" key="13">
    <source>
        <dbReference type="ARBA" id="ARBA00041418"/>
    </source>
</evidence>
<dbReference type="KEGG" id="ehn:H9Q80_18240"/>
<dbReference type="GO" id="GO:0008955">
    <property type="term" value="F:peptidoglycan glycosyltransferase activity"/>
    <property type="evidence" value="ECO:0007669"/>
    <property type="project" value="UniProtKB-EC"/>
</dbReference>
<evidence type="ECO:0000256" key="8">
    <source>
        <dbReference type="ARBA" id="ARBA00023136"/>
    </source>
</evidence>
<keyword evidence="19" id="KW-1185">Reference proteome</keyword>